<dbReference type="RefSeq" id="WP_149568999.1">
    <property type="nucleotide sequence ID" value="NZ_CP035807.1"/>
</dbReference>
<proteinExistence type="predicted"/>
<dbReference type="EMBL" id="CP035807">
    <property type="protein sequence ID" value="QEN05766.1"/>
    <property type="molecule type" value="Genomic_DNA"/>
</dbReference>
<evidence type="ECO:0000313" key="5">
    <source>
        <dbReference type="Proteomes" id="UP000323824"/>
    </source>
</evidence>
<dbReference type="OrthoDB" id="357930at2"/>
<protein>
    <submittedName>
        <fullName evidence="4">Flagellar filament protein FlaA</fullName>
    </submittedName>
</protein>
<evidence type="ECO:0000256" key="2">
    <source>
        <dbReference type="ARBA" id="ARBA00022764"/>
    </source>
</evidence>
<keyword evidence="2" id="KW-0574">Periplasm</keyword>
<sequence length="239" mass="27153">MFKSSKKVLFTIIALFICTLHGYTQEGVSEPDPGLIGIESAQQSLREVSISKFEDAAFWYGKIGADDGIISVRDKAGSPSEKEAIEGEQETGINEVDEKVLGVRVDFFRRGMVDFYINPIRPLPIEGITKTVSMWVVGRNTRHTLKLIIKDHFGNYAELTMGDLNFSGWKKMVVAIPPNIVQRDYHYNDKMGIQIIGFKVECDLEETYGKYYLYFDDLRAVTDLFAEQNRDADDINDAW</sequence>
<dbReference type="KEGG" id="sper:EW093_13995"/>
<keyword evidence="4" id="KW-0282">Flagellum</keyword>
<dbReference type="GO" id="GO:0071973">
    <property type="term" value="P:bacterial-type flagellum-dependent cell motility"/>
    <property type="evidence" value="ECO:0007669"/>
    <property type="project" value="InterPro"/>
</dbReference>
<evidence type="ECO:0000256" key="3">
    <source>
        <dbReference type="ARBA" id="ARBA00023143"/>
    </source>
</evidence>
<accession>A0A5C1QGR8</accession>
<reference evidence="4 5" key="1">
    <citation type="submission" date="2019-02" db="EMBL/GenBank/DDBJ databases">
        <authorList>
            <person name="Fomenkov A."/>
            <person name="Dubinina G."/>
            <person name="Grabovich M."/>
            <person name="Vincze T."/>
            <person name="Roberts R.J."/>
        </authorList>
    </citation>
    <scope>NUCLEOTIDE SEQUENCE [LARGE SCALE GENOMIC DNA]</scope>
    <source>
        <strain evidence="4 5">P</strain>
    </source>
</reference>
<evidence type="ECO:0000256" key="1">
    <source>
        <dbReference type="ARBA" id="ARBA00004631"/>
    </source>
</evidence>
<organism evidence="4 5">
    <name type="scientific">Thiospirochaeta perfilievii</name>
    <dbReference type="NCBI Taxonomy" id="252967"/>
    <lineage>
        <taxon>Bacteria</taxon>
        <taxon>Pseudomonadati</taxon>
        <taxon>Spirochaetota</taxon>
        <taxon>Spirochaetia</taxon>
        <taxon>Spirochaetales</taxon>
        <taxon>Spirochaetaceae</taxon>
        <taxon>Thiospirochaeta</taxon>
    </lineage>
</organism>
<dbReference type="Gene3D" id="2.60.120.430">
    <property type="entry name" value="Galactose-binding lectin"/>
    <property type="match status" value="1"/>
</dbReference>
<dbReference type="AlphaFoldDB" id="A0A5C1QGR8"/>
<dbReference type="GO" id="GO:0030288">
    <property type="term" value="C:outer membrane-bounded periplasmic space"/>
    <property type="evidence" value="ECO:0007669"/>
    <property type="project" value="InterPro"/>
</dbReference>
<evidence type="ECO:0000313" key="4">
    <source>
        <dbReference type="EMBL" id="QEN05766.1"/>
    </source>
</evidence>
<keyword evidence="5" id="KW-1185">Reference proteome</keyword>
<dbReference type="Pfam" id="PF04620">
    <property type="entry name" value="FlaA"/>
    <property type="match status" value="1"/>
</dbReference>
<gene>
    <name evidence="4" type="ORF">EW093_13995</name>
</gene>
<dbReference type="InterPro" id="IPR006714">
    <property type="entry name" value="FlaA"/>
</dbReference>
<keyword evidence="4" id="KW-0966">Cell projection</keyword>
<keyword evidence="4" id="KW-0969">Cilium</keyword>
<reference evidence="4 5" key="2">
    <citation type="submission" date="2019-09" db="EMBL/GenBank/DDBJ databases">
        <title>Complete Genome Sequence and Methylome Analysis of free living Spirochaetas.</title>
        <authorList>
            <person name="Leshcheva N."/>
            <person name="Mikheeva N."/>
        </authorList>
    </citation>
    <scope>NUCLEOTIDE SEQUENCE [LARGE SCALE GENOMIC DNA]</scope>
    <source>
        <strain evidence="4 5">P</strain>
    </source>
</reference>
<keyword evidence="3" id="KW-0975">Bacterial flagellum</keyword>
<name>A0A5C1QGR8_9SPIO</name>
<dbReference type="Proteomes" id="UP000323824">
    <property type="component" value="Chromosome"/>
</dbReference>
<dbReference type="GO" id="GO:0055040">
    <property type="term" value="C:periplasmic flagellum"/>
    <property type="evidence" value="ECO:0007669"/>
    <property type="project" value="UniProtKB-SubCell"/>
</dbReference>
<comment type="subcellular location">
    <subcellularLocation>
        <location evidence="1">Periplasmic flagellum</location>
    </subcellularLocation>
</comment>